<dbReference type="SUPFAM" id="SSF51556">
    <property type="entry name" value="Metallo-dependent hydrolases"/>
    <property type="match status" value="1"/>
</dbReference>
<keyword evidence="5" id="KW-1185">Reference proteome</keyword>
<dbReference type="Pfam" id="PF01979">
    <property type="entry name" value="Amidohydro_1"/>
    <property type="match status" value="1"/>
</dbReference>
<name>A0A556ARI3_9BURK</name>
<dbReference type="Gene3D" id="3.20.20.140">
    <property type="entry name" value="Metal-dependent hydrolases"/>
    <property type="match status" value="1"/>
</dbReference>
<dbReference type="AlphaFoldDB" id="A0A556ARI3"/>
<proteinExistence type="inferred from homology"/>
<dbReference type="PANTHER" id="PTHR43794">
    <property type="entry name" value="AMINOHYDROLASE SSNA-RELATED"/>
    <property type="match status" value="1"/>
</dbReference>
<dbReference type="OrthoDB" id="8739806at2"/>
<comment type="similarity">
    <text evidence="1">Belongs to the metallo-dependent hydrolases superfamily. ATZ/TRZ family.</text>
</comment>
<feature type="domain" description="Amidohydrolase-related" evidence="3">
    <location>
        <begin position="58"/>
        <end position="436"/>
    </location>
</feature>
<protein>
    <submittedName>
        <fullName evidence="4">Amidohydrolase family protein</fullName>
    </submittedName>
</protein>
<dbReference type="Gene3D" id="2.30.40.10">
    <property type="entry name" value="Urease, subunit C, domain 1"/>
    <property type="match status" value="1"/>
</dbReference>
<gene>
    <name evidence="4" type="ORF">FOZ76_10670</name>
</gene>
<dbReference type="InterPro" id="IPR006680">
    <property type="entry name" value="Amidohydro-rel"/>
</dbReference>
<sequence length="509" mass="55067">MQRTLLRGANLLEGSDMAFDGQPRDVLVRDGRIQAIEPAGTVGADHYDALIPLEHRLLAPGLINGHQHSHEHFQRGRTENLPLELWQHMVRGRSPVKLTPRQAYLRTMIGAVEALRTGCTTLVDDLALGAGVDRDVVDSVLQAYDDCGVRALLGFAMMDKPMVDNFPFVDELLPAELLADLRQAPRPSAEDFTRLMRELAGARHPHERRVGVLVSASAPQRCTQRFLLDVRALADEYALPVITHVQETRLQVITGLQFYGTPIVEYLARIGFLKPATSLVHAVWLNPREMALMAEHGATAQHNPWSNLLLGSGVQPVRELLEAGVNVSLGSDGGCSTVTTNMLQVVGAAAGLAKLRGADGERWISAREAWQAGTVGGARALGFGDGLGVLTPGARADLVGYRLDSVTFTPLNDPLRQLAYAERGAGIDFSMVDGEVTMRAGRLTRIDEAALLAEIAETFNGLREQYTAAEANAAPVIAAMEAVYRRSLQLAVPPDTFPARLDALNPSAA</sequence>
<dbReference type="EMBL" id="VLTJ01000021">
    <property type="protein sequence ID" value="TSH95552.1"/>
    <property type="molecule type" value="Genomic_DNA"/>
</dbReference>
<dbReference type="InterPro" id="IPR011059">
    <property type="entry name" value="Metal-dep_hydrolase_composite"/>
</dbReference>
<accession>A0A556ARI3</accession>
<comment type="caution">
    <text evidence="4">The sequence shown here is derived from an EMBL/GenBank/DDBJ whole genome shotgun (WGS) entry which is preliminary data.</text>
</comment>
<dbReference type="GO" id="GO:0016810">
    <property type="term" value="F:hydrolase activity, acting on carbon-nitrogen (but not peptide) bonds"/>
    <property type="evidence" value="ECO:0007669"/>
    <property type="project" value="InterPro"/>
</dbReference>
<evidence type="ECO:0000259" key="3">
    <source>
        <dbReference type="Pfam" id="PF01979"/>
    </source>
</evidence>
<evidence type="ECO:0000313" key="4">
    <source>
        <dbReference type="EMBL" id="TSH95552.1"/>
    </source>
</evidence>
<dbReference type="PANTHER" id="PTHR43794:SF11">
    <property type="entry name" value="AMIDOHYDROLASE-RELATED DOMAIN-CONTAINING PROTEIN"/>
    <property type="match status" value="1"/>
</dbReference>
<evidence type="ECO:0000256" key="2">
    <source>
        <dbReference type="ARBA" id="ARBA00022801"/>
    </source>
</evidence>
<organism evidence="4 5">
    <name type="scientific">Verticiella sediminum</name>
    <dbReference type="NCBI Taxonomy" id="1247510"/>
    <lineage>
        <taxon>Bacteria</taxon>
        <taxon>Pseudomonadati</taxon>
        <taxon>Pseudomonadota</taxon>
        <taxon>Betaproteobacteria</taxon>
        <taxon>Burkholderiales</taxon>
        <taxon>Alcaligenaceae</taxon>
        <taxon>Verticiella</taxon>
    </lineage>
</organism>
<keyword evidence="2 4" id="KW-0378">Hydrolase</keyword>
<dbReference type="Proteomes" id="UP000318405">
    <property type="component" value="Unassembled WGS sequence"/>
</dbReference>
<dbReference type="InterPro" id="IPR050287">
    <property type="entry name" value="MTA/SAH_deaminase"/>
</dbReference>
<dbReference type="SUPFAM" id="SSF51338">
    <property type="entry name" value="Composite domain of metallo-dependent hydrolases"/>
    <property type="match status" value="1"/>
</dbReference>
<evidence type="ECO:0000313" key="5">
    <source>
        <dbReference type="Proteomes" id="UP000318405"/>
    </source>
</evidence>
<dbReference type="InterPro" id="IPR032466">
    <property type="entry name" value="Metal_Hydrolase"/>
</dbReference>
<reference evidence="4 5" key="1">
    <citation type="submission" date="2019-07" db="EMBL/GenBank/DDBJ databases">
        <title>Qingshengfaniella alkalisoli gen. nov., sp. nov., isolated from saline soil.</title>
        <authorList>
            <person name="Xu L."/>
            <person name="Huang X.-X."/>
            <person name="Sun J.-Q."/>
        </authorList>
    </citation>
    <scope>NUCLEOTIDE SEQUENCE [LARGE SCALE GENOMIC DNA]</scope>
    <source>
        <strain evidence="4 5">DSM 27279</strain>
    </source>
</reference>
<dbReference type="RefSeq" id="WP_143948244.1">
    <property type="nucleotide sequence ID" value="NZ_BAABMB010000002.1"/>
</dbReference>
<evidence type="ECO:0000256" key="1">
    <source>
        <dbReference type="ARBA" id="ARBA00006745"/>
    </source>
</evidence>